<keyword evidence="2" id="KW-1185">Reference proteome</keyword>
<proteinExistence type="predicted"/>
<sequence length="410" mass="45624">MAGDGGRHGNLQRQRGWSDLPDDILDLVYRGCCSSPYDRIRFAAVCSSWRAVVSWHPKLPALPLLLPSTGNAKRDRKARAYSLEEGRALRRPLRGFPWGKQLVGSHDGGWIAAASGTRIMVVNVFSGDRVALSAKESIIGCKCPTRSNPRVAGHHVAGQTQTSVKKVTFSKDPSSGGCVLAAITTRCKIALCRVGSCQDDGWTTRGCCTGSYQEISDIAFCNGKLYGLGHDEVFKFDIGVNSNRAPVAHCTSVVPLCGVKFMDKYVFDLRGKLAIAVKFSHKYKCCSFNYFQVYEIDVERQTWVEVTSLDDHALFIGPTRCKAAHVPPATATGWHGEVERNRIYYSEQRLCRRHDDKCFKRLDLGSYTVYYGEETPEGMNSERRTIMSRGYHYGHEDDGDGCIWVLPPDF</sequence>
<dbReference type="Proteomes" id="UP001732700">
    <property type="component" value="Chromosome 4D"/>
</dbReference>
<name>A0ACD5XA23_AVESA</name>
<evidence type="ECO:0000313" key="2">
    <source>
        <dbReference type="Proteomes" id="UP001732700"/>
    </source>
</evidence>
<evidence type="ECO:0000313" key="1">
    <source>
        <dbReference type="EnsemblPlants" id="AVESA.00010b.r2.4DG0779690.1.CDS.1"/>
    </source>
</evidence>
<organism evidence="1 2">
    <name type="scientific">Avena sativa</name>
    <name type="common">Oat</name>
    <dbReference type="NCBI Taxonomy" id="4498"/>
    <lineage>
        <taxon>Eukaryota</taxon>
        <taxon>Viridiplantae</taxon>
        <taxon>Streptophyta</taxon>
        <taxon>Embryophyta</taxon>
        <taxon>Tracheophyta</taxon>
        <taxon>Spermatophyta</taxon>
        <taxon>Magnoliopsida</taxon>
        <taxon>Liliopsida</taxon>
        <taxon>Poales</taxon>
        <taxon>Poaceae</taxon>
        <taxon>BOP clade</taxon>
        <taxon>Pooideae</taxon>
        <taxon>Poodae</taxon>
        <taxon>Poeae</taxon>
        <taxon>Poeae Chloroplast Group 1 (Aveneae type)</taxon>
        <taxon>Aveninae</taxon>
        <taxon>Avena</taxon>
    </lineage>
</organism>
<accession>A0ACD5XA23</accession>
<protein>
    <submittedName>
        <fullName evidence="1">Uncharacterized protein</fullName>
    </submittedName>
</protein>
<reference evidence="1" key="2">
    <citation type="submission" date="2025-09" db="UniProtKB">
        <authorList>
            <consortium name="EnsemblPlants"/>
        </authorList>
    </citation>
    <scope>IDENTIFICATION</scope>
</reference>
<dbReference type="EnsemblPlants" id="AVESA.00010b.r2.4DG0779690.1">
    <property type="protein sequence ID" value="AVESA.00010b.r2.4DG0779690.1.CDS.1"/>
    <property type="gene ID" value="AVESA.00010b.r2.4DG0779690"/>
</dbReference>
<reference evidence="1" key="1">
    <citation type="submission" date="2021-05" db="EMBL/GenBank/DDBJ databases">
        <authorList>
            <person name="Scholz U."/>
            <person name="Mascher M."/>
            <person name="Fiebig A."/>
        </authorList>
    </citation>
    <scope>NUCLEOTIDE SEQUENCE [LARGE SCALE GENOMIC DNA]</scope>
</reference>